<proteinExistence type="predicted"/>
<dbReference type="AlphaFoldDB" id="A0AA48GNR8"/>
<keyword evidence="2" id="KW-1185">Reference proteome</keyword>
<name>A0AA48GNR8_9BACT</name>
<protein>
    <submittedName>
        <fullName evidence="1">Uncharacterized protein</fullName>
    </submittedName>
</protein>
<dbReference type="RefSeq" id="WP_243335405.1">
    <property type="nucleotide sequence ID" value="NZ_AP027081.1"/>
</dbReference>
<evidence type="ECO:0000313" key="2">
    <source>
        <dbReference type="Proteomes" id="UP001228113"/>
    </source>
</evidence>
<organism evidence="1 2">
    <name type="scientific">Mesoterricola sediminis</name>
    <dbReference type="NCBI Taxonomy" id="2927980"/>
    <lineage>
        <taxon>Bacteria</taxon>
        <taxon>Pseudomonadati</taxon>
        <taxon>Acidobacteriota</taxon>
        <taxon>Holophagae</taxon>
        <taxon>Holophagales</taxon>
        <taxon>Holophagaceae</taxon>
        <taxon>Mesoterricola</taxon>
    </lineage>
</organism>
<dbReference type="EMBL" id="AP027081">
    <property type="protein sequence ID" value="BDU76496.1"/>
    <property type="molecule type" value="Genomic_DNA"/>
</dbReference>
<gene>
    <name evidence="1" type="ORF">METESE_14540</name>
</gene>
<evidence type="ECO:0000313" key="1">
    <source>
        <dbReference type="EMBL" id="BDU76496.1"/>
    </source>
</evidence>
<sequence length="132" mass="14029">MGGTLACGRKGDPIPRPRAAPAACTARWAAHRVLEIRLPTLDVRGEALVGLDKVRVFYLPLGSARPTGQEVLARGEVILERARPDLAGPGGVVRLDMTEIGRPPGWVVATALRVGNTVGRPSEPLAWLDPTI</sequence>
<dbReference type="KEGG" id="msea:METESE_14540"/>
<reference evidence="1" key="1">
    <citation type="journal article" date="2023" name="Int. J. Syst. Evol. Microbiol.">
        <title>Mesoterricola silvestris gen. nov., sp. nov., Mesoterricola sediminis sp. nov., Geothrix oryzae sp. nov., Geothrix edaphica sp. nov., Geothrix rubra sp. nov., and Geothrix limicola sp. nov., six novel members of Acidobacteriota isolated from soils.</title>
        <authorList>
            <person name="Itoh H."/>
            <person name="Sugisawa Y."/>
            <person name="Mise K."/>
            <person name="Xu Z."/>
            <person name="Kuniyasu M."/>
            <person name="Ushijima N."/>
            <person name="Kawano K."/>
            <person name="Kobayashi E."/>
            <person name="Shiratori Y."/>
            <person name="Masuda Y."/>
            <person name="Senoo K."/>
        </authorList>
    </citation>
    <scope>NUCLEOTIDE SEQUENCE</scope>
    <source>
        <strain evidence="1">W786</strain>
    </source>
</reference>
<dbReference type="Proteomes" id="UP001228113">
    <property type="component" value="Chromosome"/>
</dbReference>
<accession>A0AA48GNR8</accession>